<keyword evidence="3" id="KW-1185">Reference proteome</keyword>
<feature type="region of interest" description="Disordered" evidence="1">
    <location>
        <begin position="101"/>
        <end position="147"/>
    </location>
</feature>
<organism evidence="2 3">
    <name type="scientific">Nepenthes gracilis</name>
    <name type="common">Slender pitcher plant</name>
    <dbReference type="NCBI Taxonomy" id="150966"/>
    <lineage>
        <taxon>Eukaryota</taxon>
        <taxon>Viridiplantae</taxon>
        <taxon>Streptophyta</taxon>
        <taxon>Embryophyta</taxon>
        <taxon>Tracheophyta</taxon>
        <taxon>Spermatophyta</taxon>
        <taxon>Magnoliopsida</taxon>
        <taxon>eudicotyledons</taxon>
        <taxon>Gunneridae</taxon>
        <taxon>Pentapetalae</taxon>
        <taxon>Caryophyllales</taxon>
        <taxon>Nepenthaceae</taxon>
        <taxon>Nepenthes</taxon>
    </lineage>
</organism>
<reference evidence="2" key="1">
    <citation type="submission" date="2023-05" db="EMBL/GenBank/DDBJ databases">
        <title>Nepenthes gracilis genome sequencing.</title>
        <authorList>
            <person name="Fukushima K."/>
        </authorList>
    </citation>
    <scope>NUCLEOTIDE SEQUENCE</scope>
    <source>
        <strain evidence="2">SING2019-196</strain>
    </source>
</reference>
<protein>
    <submittedName>
        <fullName evidence="2">Uncharacterized protein</fullName>
    </submittedName>
</protein>
<dbReference type="AlphaFoldDB" id="A0AAD3T632"/>
<feature type="region of interest" description="Disordered" evidence="1">
    <location>
        <begin position="51"/>
        <end position="78"/>
    </location>
</feature>
<comment type="caution">
    <text evidence="2">The sequence shown here is derived from an EMBL/GenBank/DDBJ whole genome shotgun (WGS) entry which is preliminary data.</text>
</comment>
<evidence type="ECO:0000313" key="3">
    <source>
        <dbReference type="Proteomes" id="UP001279734"/>
    </source>
</evidence>
<feature type="region of interest" description="Disordered" evidence="1">
    <location>
        <begin position="1"/>
        <end position="20"/>
    </location>
</feature>
<sequence>MTGMRKSVGEPAIPSISTAPSVIEEASGAVLISDSTQSAYLQDRIQEVAPTSEHLPENVVNPSIGPAKVQPQSVNPPHFEKEIRCPEISTSNPMDVQERIRPDWMNTPDSSSHPSPGGHLDRPSTHSSRMSLNEAALNTRFIQTSFR</sequence>
<proteinExistence type="predicted"/>
<evidence type="ECO:0000256" key="1">
    <source>
        <dbReference type="SAM" id="MobiDB-lite"/>
    </source>
</evidence>
<dbReference type="Proteomes" id="UP001279734">
    <property type="component" value="Unassembled WGS sequence"/>
</dbReference>
<accession>A0AAD3T632</accession>
<evidence type="ECO:0000313" key="2">
    <source>
        <dbReference type="EMBL" id="GMH22656.1"/>
    </source>
</evidence>
<dbReference type="EMBL" id="BSYO01000025">
    <property type="protein sequence ID" value="GMH22656.1"/>
    <property type="molecule type" value="Genomic_DNA"/>
</dbReference>
<gene>
    <name evidence="2" type="ORF">Nepgr_024499</name>
</gene>
<name>A0AAD3T632_NEPGR</name>